<dbReference type="WBParaSite" id="scaffold9683_cov284.g14172">
    <property type="protein sequence ID" value="scaffold9683_cov284.g14172"/>
    <property type="gene ID" value="scaffold9683_cov284.g14172"/>
</dbReference>
<dbReference type="EC" id="2.3.1.48" evidence="2"/>
<dbReference type="SUPFAM" id="SSF57933">
    <property type="entry name" value="TAZ domain"/>
    <property type="match status" value="1"/>
</dbReference>
<dbReference type="Gene3D" id="2.10.110.40">
    <property type="match status" value="1"/>
</dbReference>
<dbReference type="Pfam" id="PF23570">
    <property type="entry name" value="PHD_P300"/>
    <property type="match status" value="1"/>
</dbReference>
<evidence type="ECO:0000256" key="13">
    <source>
        <dbReference type="ARBA" id="ARBA00048017"/>
    </source>
</evidence>
<evidence type="ECO:0000256" key="7">
    <source>
        <dbReference type="ARBA" id="ARBA00022833"/>
    </source>
</evidence>
<sequence>MNDVGQQQPMRNQPGPSGVGSTQPQDPEKRKLIQQQLVLLLHAHKCQQRDKVEPQNRSNCNLPYCSIMKGVLEHMVKCTYGRQCQFAHCASSRQIISHWKNCTKEDCPVCNPVKKYTHQQGVAGGEHKQGDMMLNPANFVGGGPMLQQSSSTASGGGPSCSSIPSQPQSQVSSQQMFGSPPSQATTVNTLLDGYNPNPFRSTNPPNKTGGQGSGQQQFSSNDGMPLPEPPATARDWHVSITPDLRNHLVGKLVKAIFPSPDPAAIHDQRIRDLITYARKVEKDMFEQAPDKEAYYHMLAEKIYKIQKELQEKKNRRLNEQQNQQLGGGQLQQQTDLQQHHQALIHQQSVHIREIKQEPKGEQQPQGNQPMLNFVDQIPNKRPKIEEPDIPSTSELSTSIKMELTNNTNTNIFPSSSSESASTITNNRRPTTPKESKPSTSTAPPEPIIRDPKIFSANELRSHLLPVWQKLWDTEPECIPFRLPDYFDIVKNPMDLKTIKDGLDQGKYKNPWEVHKWCTRLSEIFIEEINPVMRQMGYCCGQKLSFTPLVQFCFGITKNNAACVIARDQPYFMYECSSSGFGVTVAEKYIYCVKCFEALPEKGINLNENTSDPPKKWHRICALNNRKINPEGFICEQCRVEKSRPRPENKFTAKKLPHCQISRYIEDRVNNFLRQKLDENDPEIEVIIRVLSSSDKEVEVKPHMLKKYGASGYPERFAYRSKAIFAFEVLKDPDTGISTEVCFFGLYVQEYGTNCAQPNQRRVYIAYLDSVHFFQPRHLRTSVYYEILLGYLQYVKRLGYTMAHIWACPPSEGDDYIFHCHPTEQKIPKPKRLQDWYKTMLNNGNEEGTVYSYKDIFNQAKDDGLDTPTKLPYFEGDYWPRIIDECIQSAEKDEEIDKRKALQQAQTEDSSNLSAQNTKKKGCVTTGNPVVDRLFQQLEKHRDVFFTIRLFSVHDEQIIIGQKPRIEDPDPLISCELMDTRDNFLAKSRDEHWEFSQLRRAKWSTLNFCYTLHTQEQESKGLSYTCNVCEQSASYHCNTCD</sequence>
<evidence type="ECO:0000313" key="21">
    <source>
        <dbReference type="Proteomes" id="UP000887561"/>
    </source>
</evidence>
<dbReference type="SUPFAM" id="SSF47040">
    <property type="entry name" value="Kix domain of CBP (creb binding protein)"/>
    <property type="match status" value="1"/>
</dbReference>
<dbReference type="GO" id="GO:0045944">
    <property type="term" value="P:positive regulation of transcription by RNA polymerase II"/>
    <property type="evidence" value="ECO:0007669"/>
    <property type="project" value="TreeGrafter"/>
</dbReference>
<dbReference type="InterPro" id="IPR003101">
    <property type="entry name" value="KIX_dom"/>
</dbReference>
<dbReference type="Gene3D" id="1.20.920.10">
    <property type="entry name" value="Bromodomain-like"/>
    <property type="match status" value="1"/>
</dbReference>
<dbReference type="InterPro" id="IPR036427">
    <property type="entry name" value="Bromodomain-like_sf"/>
</dbReference>
<dbReference type="InterPro" id="IPR031162">
    <property type="entry name" value="CBP_P300_HAT"/>
</dbReference>
<dbReference type="GO" id="GO:0031490">
    <property type="term" value="F:chromatin DNA binding"/>
    <property type="evidence" value="ECO:0007669"/>
    <property type="project" value="TreeGrafter"/>
</dbReference>
<keyword evidence="3" id="KW-0808">Transferase</keyword>
<keyword evidence="12" id="KW-0539">Nucleus</keyword>
<dbReference type="InterPro" id="IPR010303">
    <property type="entry name" value="RING_CBP-p300"/>
</dbReference>
<comment type="subcellular location">
    <subcellularLocation>
        <location evidence="1">Nucleus</location>
    </subcellularLocation>
</comment>
<organism evidence="21 22">
    <name type="scientific">Meloidogyne javanica</name>
    <name type="common">Root-knot nematode worm</name>
    <dbReference type="NCBI Taxonomy" id="6303"/>
    <lineage>
        <taxon>Eukaryota</taxon>
        <taxon>Metazoa</taxon>
        <taxon>Ecdysozoa</taxon>
        <taxon>Nematoda</taxon>
        <taxon>Chromadorea</taxon>
        <taxon>Rhabditida</taxon>
        <taxon>Tylenchina</taxon>
        <taxon>Tylenchomorpha</taxon>
        <taxon>Tylenchoidea</taxon>
        <taxon>Meloidogynidae</taxon>
        <taxon>Meloidogyninae</taxon>
        <taxon>Meloidogyne</taxon>
        <taxon>Meloidogyne incognita group</taxon>
    </lineage>
</organism>
<feature type="region of interest" description="Disordered" evidence="16">
    <location>
        <begin position="1"/>
        <end position="28"/>
    </location>
</feature>
<keyword evidence="9" id="KW-0805">Transcription regulation</keyword>
<dbReference type="SMART" id="SM00551">
    <property type="entry name" value="ZnF_TAZ"/>
    <property type="match status" value="1"/>
</dbReference>
<evidence type="ECO:0000313" key="22">
    <source>
        <dbReference type="WBParaSite" id="scaffold9683_cov284.g14172"/>
    </source>
</evidence>
<feature type="domain" description="TAZ-type" evidence="18">
    <location>
        <begin position="26"/>
        <end position="113"/>
    </location>
</feature>
<feature type="domain" description="KIX" evidence="19">
    <location>
        <begin position="231"/>
        <end position="310"/>
    </location>
</feature>
<accession>A0A915N9B9</accession>
<dbReference type="GO" id="GO:0005634">
    <property type="term" value="C:nucleus"/>
    <property type="evidence" value="ECO:0007669"/>
    <property type="project" value="UniProtKB-SubCell"/>
</dbReference>
<feature type="region of interest" description="Disordered" evidence="16">
    <location>
        <begin position="319"/>
        <end position="342"/>
    </location>
</feature>
<reference evidence="22" key="1">
    <citation type="submission" date="2022-11" db="UniProtKB">
        <authorList>
            <consortium name="WormBaseParasite"/>
        </authorList>
    </citation>
    <scope>IDENTIFICATION</scope>
</reference>
<keyword evidence="5" id="KW-0677">Repeat</keyword>
<name>A0A915N9B9_MELJA</name>
<feature type="compositionally biased region" description="Polar residues" evidence="16">
    <location>
        <begin position="1"/>
        <end position="25"/>
    </location>
</feature>
<dbReference type="PROSITE" id="PS51727">
    <property type="entry name" value="CBP_P300_HAT"/>
    <property type="match status" value="1"/>
</dbReference>
<dbReference type="InterPro" id="IPR036529">
    <property type="entry name" value="KIX_dom_sf"/>
</dbReference>
<dbReference type="AlphaFoldDB" id="A0A915N9B9"/>
<dbReference type="GO" id="GO:0008270">
    <property type="term" value="F:zinc ion binding"/>
    <property type="evidence" value="ECO:0007669"/>
    <property type="project" value="UniProtKB-KW"/>
</dbReference>
<dbReference type="SMART" id="SM00297">
    <property type="entry name" value="BROMO"/>
    <property type="match status" value="1"/>
</dbReference>
<feature type="region of interest" description="Disordered" evidence="16">
    <location>
        <begin position="134"/>
        <end position="234"/>
    </location>
</feature>
<dbReference type="PANTHER" id="PTHR13808">
    <property type="entry name" value="CBP/P300-RELATED"/>
    <property type="match status" value="1"/>
</dbReference>
<evidence type="ECO:0000256" key="9">
    <source>
        <dbReference type="ARBA" id="ARBA00023015"/>
    </source>
</evidence>
<dbReference type="Gene3D" id="1.10.246.20">
    <property type="entry name" value="Coactivator CBP, KIX domain"/>
    <property type="match status" value="1"/>
</dbReference>
<feature type="compositionally biased region" description="Low complexity" evidence="16">
    <location>
        <begin position="320"/>
        <end position="342"/>
    </location>
</feature>
<dbReference type="PROSITE" id="PS50134">
    <property type="entry name" value="ZF_TAZ"/>
    <property type="match status" value="1"/>
</dbReference>
<keyword evidence="8" id="KW-0156">Chromatin regulator</keyword>
<evidence type="ECO:0000259" key="17">
    <source>
        <dbReference type="PROSITE" id="PS50014"/>
    </source>
</evidence>
<evidence type="ECO:0000256" key="10">
    <source>
        <dbReference type="ARBA" id="ARBA00023117"/>
    </source>
</evidence>
<keyword evidence="21" id="KW-1185">Reference proteome</keyword>
<evidence type="ECO:0000256" key="12">
    <source>
        <dbReference type="ARBA" id="ARBA00023242"/>
    </source>
</evidence>
<dbReference type="Pfam" id="PF08214">
    <property type="entry name" value="HAT_KAT11"/>
    <property type="match status" value="1"/>
</dbReference>
<evidence type="ECO:0000256" key="5">
    <source>
        <dbReference type="ARBA" id="ARBA00022737"/>
    </source>
</evidence>
<evidence type="ECO:0000256" key="6">
    <source>
        <dbReference type="ARBA" id="ARBA00022771"/>
    </source>
</evidence>
<feature type="zinc finger region" description="TAZ-type" evidence="15">
    <location>
        <begin position="26"/>
        <end position="113"/>
    </location>
</feature>
<keyword evidence="7 15" id="KW-0862">Zinc</keyword>
<feature type="region of interest" description="Disordered" evidence="16">
    <location>
        <begin position="898"/>
        <end position="919"/>
    </location>
</feature>
<dbReference type="GO" id="GO:0003713">
    <property type="term" value="F:transcription coactivator activity"/>
    <property type="evidence" value="ECO:0007669"/>
    <property type="project" value="TreeGrafter"/>
</dbReference>
<dbReference type="PANTHER" id="PTHR13808:SF1">
    <property type="entry name" value="HISTONE ACETYLTRANSFERASE"/>
    <property type="match status" value="1"/>
</dbReference>
<proteinExistence type="predicted"/>
<dbReference type="GO" id="GO:0000123">
    <property type="term" value="C:histone acetyltransferase complex"/>
    <property type="evidence" value="ECO:0007669"/>
    <property type="project" value="TreeGrafter"/>
</dbReference>
<feature type="domain" description="Bromo" evidence="17">
    <location>
        <begin position="482"/>
        <end position="533"/>
    </location>
</feature>
<dbReference type="InterPro" id="IPR013178">
    <property type="entry name" value="Histone_AcTrfase_Rtt109/CBP"/>
</dbReference>
<evidence type="ECO:0000256" key="15">
    <source>
        <dbReference type="PROSITE-ProRule" id="PRU00203"/>
    </source>
</evidence>
<evidence type="ECO:0000256" key="4">
    <source>
        <dbReference type="ARBA" id="ARBA00022723"/>
    </source>
</evidence>
<keyword evidence="10 14" id="KW-0103">Bromodomain</keyword>
<evidence type="ECO:0000259" key="20">
    <source>
        <dbReference type="PROSITE" id="PS51727"/>
    </source>
</evidence>
<dbReference type="Gene3D" id="1.20.1020.10">
    <property type="entry name" value="TAZ domain"/>
    <property type="match status" value="1"/>
</dbReference>
<evidence type="ECO:0000256" key="3">
    <source>
        <dbReference type="ARBA" id="ARBA00022679"/>
    </source>
</evidence>
<feature type="compositionally biased region" description="Polar residues" evidence="16">
    <location>
        <begin position="902"/>
        <end position="916"/>
    </location>
</feature>
<dbReference type="Pfam" id="PF06001">
    <property type="entry name" value="RING_CBP-p300"/>
    <property type="match status" value="1"/>
</dbReference>
<dbReference type="Proteomes" id="UP000887561">
    <property type="component" value="Unplaced"/>
</dbReference>
<evidence type="ECO:0000256" key="2">
    <source>
        <dbReference type="ARBA" id="ARBA00013184"/>
    </source>
</evidence>
<evidence type="ECO:0000256" key="14">
    <source>
        <dbReference type="PROSITE-ProRule" id="PRU00035"/>
    </source>
</evidence>
<dbReference type="InterPro" id="IPR056484">
    <property type="entry name" value="PHD_P300"/>
</dbReference>
<dbReference type="Pfam" id="PF02135">
    <property type="entry name" value="zf-TAZ"/>
    <property type="match status" value="1"/>
</dbReference>
<protein>
    <recommendedName>
        <fullName evidence="2">histone acetyltransferase</fullName>
        <ecNumber evidence="2">2.3.1.48</ecNumber>
    </recommendedName>
</protein>
<dbReference type="GO" id="GO:0004402">
    <property type="term" value="F:histone acetyltransferase activity"/>
    <property type="evidence" value="ECO:0007669"/>
    <property type="project" value="InterPro"/>
</dbReference>
<feature type="domain" description="CBP/p300-type HAT" evidence="20">
    <location>
        <begin position="649"/>
        <end position="1016"/>
    </location>
</feature>
<dbReference type="GO" id="GO:0005667">
    <property type="term" value="C:transcription regulator complex"/>
    <property type="evidence" value="ECO:0007669"/>
    <property type="project" value="TreeGrafter"/>
</dbReference>
<dbReference type="Pfam" id="PF02172">
    <property type="entry name" value="KIX"/>
    <property type="match status" value="1"/>
</dbReference>
<dbReference type="InterPro" id="IPR038547">
    <property type="entry name" value="RING_CBP-p300_sf"/>
</dbReference>
<dbReference type="Pfam" id="PF00439">
    <property type="entry name" value="Bromodomain"/>
    <property type="match status" value="1"/>
</dbReference>
<dbReference type="InterPro" id="IPR001487">
    <property type="entry name" value="Bromodomain"/>
</dbReference>
<dbReference type="InterPro" id="IPR000197">
    <property type="entry name" value="Znf_TAZ"/>
</dbReference>
<evidence type="ECO:0000256" key="11">
    <source>
        <dbReference type="ARBA" id="ARBA00023163"/>
    </source>
</evidence>
<keyword evidence="4 15" id="KW-0479">Metal-binding</keyword>
<comment type="catalytic activity">
    <reaction evidence="13">
        <text>L-lysyl-[protein] + acetyl-CoA = N(6)-acetyl-L-lysyl-[protein] + CoA + H(+)</text>
        <dbReference type="Rhea" id="RHEA:45948"/>
        <dbReference type="Rhea" id="RHEA-COMP:9752"/>
        <dbReference type="Rhea" id="RHEA-COMP:10731"/>
        <dbReference type="ChEBI" id="CHEBI:15378"/>
        <dbReference type="ChEBI" id="CHEBI:29969"/>
        <dbReference type="ChEBI" id="CHEBI:57287"/>
        <dbReference type="ChEBI" id="CHEBI:57288"/>
        <dbReference type="ChEBI" id="CHEBI:61930"/>
        <dbReference type="EC" id="2.3.1.48"/>
    </reaction>
</comment>
<evidence type="ECO:0000256" key="1">
    <source>
        <dbReference type="ARBA" id="ARBA00004123"/>
    </source>
</evidence>
<feature type="region of interest" description="Disordered" evidence="16">
    <location>
        <begin position="406"/>
        <end position="450"/>
    </location>
</feature>
<dbReference type="InterPro" id="IPR035898">
    <property type="entry name" value="TAZ_dom_sf"/>
</dbReference>
<evidence type="ECO:0000256" key="8">
    <source>
        <dbReference type="ARBA" id="ARBA00022853"/>
    </source>
</evidence>
<evidence type="ECO:0000259" key="18">
    <source>
        <dbReference type="PROSITE" id="PS50134"/>
    </source>
</evidence>
<feature type="compositionally biased region" description="Polar residues" evidence="16">
    <location>
        <begin position="176"/>
        <end position="189"/>
    </location>
</feature>
<dbReference type="PROSITE" id="PS50014">
    <property type="entry name" value="BROMODOMAIN_2"/>
    <property type="match status" value="1"/>
</dbReference>
<evidence type="ECO:0000256" key="16">
    <source>
        <dbReference type="SAM" id="MobiDB-lite"/>
    </source>
</evidence>
<feature type="compositionally biased region" description="Polar residues" evidence="16">
    <location>
        <begin position="198"/>
        <end position="208"/>
    </location>
</feature>
<dbReference type="PROSITE" id="PS50952">
    <property type="entry name" value="KIX"/>
    <property type="match status" value="1"/>
</dbReference>
<dbReference type="SUPFAM" id="SSF47370">
    <property type="entry name" value="Bromodomain"/>
    <property type="match status" value="1"/>
</dbReference>
<keyword evidence="6 15" id="KW-0863">Zinc-finger</keyword>
<dbReference type="SMART" id="SM01250">
    <property type="entry name" value="KAT11"/>
    <property type="match status" value="1"/>
</dbReference>
<feature type="compositionally biased region" description="Low complexity" evidence="16">
    <location>
        <begin position="159"/>
        <end position="175"/>
    </location>
</feature>
<evidence type="ECO:0000259" key="19">
    <source>
        <dbReference type="PROSITE" id="PS50952"/>
    </source>
</evidence>
<keyword evidence="11" id="KW-0804">Transcription</keyword>